<accession>A0A8E4IQJ2</accession>
<evidence type="ECO:0000313" key="3">
    <source>
        <dbReference type="Proteomes" id="UP000510927"/>
    </source>
</evidence>
<dbReference type="EMBL" id="CP055678">
    <property type="protein sequence ID" value="QLN03084.1"/>
    <property type="molecule type" value="Genomic_DNA"/>
</dbReference>
<dbReference type="PANTHER" id="PTHR36180">
    <property type="entry name" value="DNA-BINDING PROTEIN-RELATED-RELATED"/>
    <property type="match status" value="1"/>
</dbReference>
<dbReference type="SMART" id="SM01040">
    <property type="entry name" value="Bro-N"/>
    <property type="match status" value="1"/>
</dbReference>
<reference evidence="2 3" key="1">
    <citation type="submission" date="2020-06" db="EMBL/GenBank/DDBJ databases">
        <title>REHAB project genomes.</title>
        <authorList>
            <person name="Shaw L.P."/>
        </authorList>
    </citation>
    <scope>NUCLEOTIDE SEQUENCE [LARGE SCALE GENOMIC DNA]</scope>
    <source>
        <strain evidence="3">RHB28-C13</strain>
        <plasmid evidence="2 3">unnamed</plasmid>
    </source>
</reference>
<sequence length="261" mass="29441">MSALAVFSFQDEHQIRVVMINGEPWFIAADICRALGIGNPTKAIKNLDHDEVALTSIQGLSRGNDKANIVNESGLYTLILRCRDAVKQGTTAWRFRKWVTNEVLPSIRKNGEYVYVEPEPMRAAEPLNWRQKEYLRGLINDIAQSFQYRNAWISGVWLALRRACRNPSPNPITVDDLPAITAELRRILTAAESALGNMRTYERELLRDVVRGGRRSMSCGDLPITDINSDLEKALPAHFELAVQKLEQLSAQLKPAEITNK</sequence>
<keyword evidence="2" id="KW-0614">Plasmid</keyword>
<feature type="domain" description="Bro-N" evidence="1">
    <location>
        <begin position="1"/>
        <end position="111"/>
    </location>
</feature>
<protein>
    <recommendedName>
        <fullName evidence="1">Bro-N domain-containing protein</fullName>
    </recommendedName>
</protein>
<organism evidence="2 3">
    <name type="scientific">Escherichia fergusonii</name>
    <dbReference type="NCBI Taxonomy" id="564"/>
    <lineage>
        <taxon>Bacteria</taxon>
        <taxon>Pseudomonadati</taxon>
        <taxon>Pseudomonadota</taxon>
        <taxon>Gammaproteobacteria</taxon>
        <taxon>Enterobacterales</taxon>
        <taxon>Enterobacteriaceae</taxon>
        <taxon>Escherichia</taxon>
    </lineage>
</organism>
<evidence type="ECO:0000313" key="2">
    <source>
        <dbReference type="EMBL" id="QLN03084.1"/>
    </source>
</evidence>
<dbReference type="PANTHER" id="PTHR36180:SF2">
    <property type="entry name" value="BRO FAMILY PROTEIN"/>
    <property type="match status" value="1"/>
</dbReference>
<dbReference type="Proteomes" id="UP000510927">
    <property type="component" value="Plasmid unnamed"/>
</dbReference>
<name>A0A8E4IQJ2_ESCFE</name>
<dbReference type="Pfam" id="PF02498">
    <property type="entry name" value="Bro-N"/>
    <property type="match status" value="1"/>
</dbReference>
<dbReference type="InterPro" id="IPR003497">
    <property type="entry name" value="BRO_N_domain"/>
</dbReference>
<gene>
    <name evidence="2" type="ORF">HVY52_25070</name>
</gene>
<proteinExistence type="predicted"/>
<geneLocation type="plasmid" evidence="2 3">
    <name>unnamed</name>
</geneLocation>
<dbReference type="PROSITE" id="PS51750">
    <property type="entry name" value="BRO_N"/>
    <property type="match status" value="1"/>
</dbReference>
<dbReference type="RefSeq" id="WP_097466356.1">
    <property type="nucleotide sequence ID" value="NZ_CP055678.1"/>
</dbReference>
<evidence type="ECO:0000259" key="1">
    <source>
        <dbReference type="PROSITE" id="PS51750"/>
    </source>
</evidence>
<dbReference type="AlphaFoldDB" id="A0A8E4IQJ2"/>